<gene>
    <name evidence="1" type="ORF">SAMD00023353_0702760</name>
</gene>
<dbReference type="EMBL" id="DF977452">
    <property type="protein sequence ID" value="GAW25495.1"/>
    <property type="molecule type" value="Genomic_DNA"/>
</dbReference>
<dbReference type="AlphaFoldDB" id="A0A1S8A6G9"/>
<accession>A0A1S8A6G9</accession>
<sequence length="327" mass="35630">MPRPLRSSYALHSQDLLGGDNILDLHQTWPPLLDVGDLSMANINYTALSPPDPTPDPTPQDPRSACIRQLSAIAVEIDDVSVELSPVTSIHLSKDGDLEEFYSQHVIQVSHARCIEQLFTLAQRLTDLYPTLLRLLSSRASSPRTDNCQDADCFHNCEVSEEFASMFTEAYPAHSPIDTFLLNLLAACHGKVSDVLDHIVTATKFCAKVTTASPNLIQPRLHIPELRVGSFVASAASASSMQATLFAHITSVLGENAKQLRKAVEDASRGAAPSDKGTRVTLLQCEMLEERSELQAAQFTKIRDGLTKCTYIQQPTEKSGSSKSATG</sequence>
<dbReference type="STRING" id="77044.A0A1S8A6G9"/>
<reference evidence="1" key="1">
    <citation type="submission" date="2016-03" db="EMBL/GenBank/DDBJ databases">
        <title>Draft genome sequence of Rosellinia necatrix.</title>
        <authorList>
            <person name="Kanematsu S."/>
        </authorList>
    </citation>
    <scope>NUCLEOTIDE SEQUENCE [LARGE SCALE GENOMIC DNA]</scope>
    <source>
        <strain evidence="1">W97</strain>
    </source>
</reference>
<dbReference type="Proteomes" id="UP000054516">
    <property type="component" value="Unassembled WGS sequence"/>
</dbReference>
<dbReference type="OrthoDB" id="2574141at2759"/>
<proteinExistence type="predicted"/>
<organism evidence="1">
    <name type="scientific">Rosellinia necatrix</name>
    <name type="common">White root-rot fungus</name>
    <dbReference type="NCBI Taxonomy" id="77044"/>
    <lineage>
        <taxon>Eukaryota</taxon>
        <taxon>Fungi</taxon>
        <taxon>Dikarya</taxon>
        <taxon>Ascomycota</taxon>
        <taxon>Pezizomycotina</taxon>
        <taxon>Sordariomycetes</taxon>
        <taxon>Xylariomycetidae</taxon>
        <taxon>Xylariales</taxon>
        <taxon>Xylariaceae</taxon>
        <taxon>Rosellinia</taxon>
    </lineage>
</organism>
<dbReference type="OMA" id="VMACHIR"/>
<protein>
    <submittedName>
        <fullName evidence="1">Putative transcription factor ACEII</fullName>
    </submittedName>
</protein>
<evidence type="ECO:0000313" key="2">
    <source>
        <dbReference type="Proteomes" id="UP000054516"/>
    </source>
</evidence>
<keyword evidence="2" id="KW-1185">Reference proteome</keyword>
<evidence type="ECO:0000313" key="1">
    <source>
        <dbReference type="EMBL" id="GAW25495.1"/>
    </source>
</evidence>
<name>A0A1S8A6G9_ROSNE</name>